<organism evidence="1 2">
    <name type="scientific">Trichinella nativa</name>
    <dbReference type="NCBI Taxonomy" id="6335"/>
    <lineage>
        <taxon>Eukaryota</taxon>
        <taxon>Metazoa</taxon>
        <taxon>Ecdysozoa</taxon>
        <taxon>Nematoda</taxon>
        <taxon>Enoplea</taxon>
        <taxon>Dorylaimia</taxon>
        <taxon>Trichinellida</taxon>
        <taxon>Trichinellidae</taxon>
        <taxon>Trichinella</taxon>
    </lineage>
</organism>
<reference evidence="1 2" key="1">
    <citation type="submission" date="2015-04" db="EMBL/GenBank/DDBJ databases">
        <title>Draft genome of the roundworm Trichinella nativa.</title>
        <authorList>
            <person name="Mitreva M."/>
        </authorList>
    </citation>
    <scope>NUCLEOTIDE SEQUENCE [LARGE SCALE GENOMIC DNA]</scope>
    <source>
        <strain evidence="1 2">ISS45</strain>
    </source>
</reference>
<dbReference type="Proteomes" id="UP000243006">
    <property type="component" value="Unassembled WGS sequence"/>
</dbReference>
<name>A0A1Y3ER83_9BILA</name>
<dbReference type="EMBL" id="LVZM01007300">
    <property type="protein sequence ID" value="OUC46277.1"/>
    <property type="molecule type" value="Genomic_DNA"/>
</dbReference>
<gene>
    <name evidence="1" type="ORF">D917_00019</name>
</gene>
<sequence>MESTSPERCTTAASANANIHPWIFRAGNGTNGIFHETRIDQRAAEKVEIECDNYLGSVIDRNFRASQVEIGIIFTALERLQWRFDARCHALERRISYIEHTLASIQKGEIDFKRQKCCNSAESATEDLFSKRNLTSNSSILFGSNVFSMLDNPDDNLQCDNMFLSSCSAKTFSEFMKSSMSTSAKAVTGDCFTLPGGDVKVNVKNEEGYLFTYNFPGFLVEKVLKDNPPEPSGWAASKALVCLLDFVYHPLELAMRRLPSLPISSKWAQVTGKLHGRQKCELFLGTQFEMGVEFESNRFLPCCKLIEHFYANWKYKAFERNHAFREMIHKKCRSRRRDLKQYLLVCGKPKEEALESIIKGIDLPMSSALPLQGQCAISDGGYIVTNVVDEHGSCHSYKFPASVVEKMLKDNPPEPSGWAASKALVSLLDYVYHPLELAMRRLPALPASNSLSSNLQGRQKSELFVGTQYETGIEFPPDRLLPCCKLIEHYYPGWKFKAFERNHAFREIVHKKCRTRRRDLKQYLLTCGKTKEQALDSIIKGIDLPP</sequence>
<dbReference type="AlphaFoldDB" id="A0A1Y3ER83"/>
<evidence type="ECO:0000313" key="1">
    <source>
        <dbReference type="EMBL" id="OUC46277.1"/>
    </source>
</evidence>
<feature type="non-terminal residue" evidence="1">
    <location>
        <position position="546"/>
    </location>
</feature>
<accession>A0A1Y3ER83</accession>
<proteinExistence type="predicted"/>
<comment type="caution">
    <text evidence="1">The sequence shown here is derived from an EMBL/GenBank/DDBJ whole genome shotgun (WGS) entry which is preliminary data.</text>
</comment>
<evidence type="ECO:0000313" key="2">
    <source>
        <dbReference type="Proteomes" id="UP000243006"/>
    </source>
</evidence>
<protein>
    <submittedName>
        <fullName evidence="1">Uncharacterized protein</fullName>
    </submittedName>
</protein>